<dbReference type="Gene3D" id="2.130.10.10">
    <property type="entry name" value="YVTN repeat-like/Quinoprotein amine dehydrogenase"/>
    <property type="match status" value="2"/>
</dbReference>
<dbReference type="GO" id="GO:0048468">
    <property type="term" value="P:cell development"/>
    <property type="evidence" value="ECO:0007669"/>
    <property type="project" value="UniProtKB-ARBA"/>
</dbReference>
<dbReference type="GO" id="GO:0007169">
    <property type="term" value="P:cell surface receptor protein tyrosine kinase signaling pathway"/>
    <property type="evidence" value="ECO:0007669"/>
    <property type="project" value="TreeGrafter"/>
</dbReference>
<protein>
    <submittedName>
        <fullName evidence="15">Protein kinase domain containing protein</fullName>
    </submittedName>
</protein>
<keyword evidence="16" id="KW-1185">Reference proteome</keyword>
<feature type="compositionally biased region" description="Polar residues" evidence="12">
    <location>
        <begin position="205"/>
        <end position="221"/>
    </location>
</feature>
<evidence type="ECO:0000259" key="14">
    <source>
        <dbReference type="PROSITE" id="PS50105"/>
    </source>
</evidence>
<feature type="domain" description="Protein kinase" evidence="13">
    <location>
        <begin position="495"/>
        <end position="748"/>
    </location>
</feature>
<keyword evidence="4" id="KW-0808">Transferase</keyword>
<evidence type="ECO:0000256" key="7">
    <source>
        <dbReference type="ARBA" id="ARBA00022840"/>
    </source>
</evidence>
<dbReference type="Pfam" id="PF23754">
    <property type="entry name" value="Beta-prop_IP5PC_F"/>
    <property type="match status" value="1"/>
</dbReference>
<evidence type="ECO:0000313" key="16">
    <source>
        <dbReference type="Proteomes" id="UP000011083"/>
    </source>
</evidence>
<dbReference type="PROSITE" id="PS00109">
    <property type="entry name" value="PROTEIN_KINASE_TYR"/>
    <property type="match status" value="1"/>
</dbReference>
<dbReference type="InterPro" id="IPR050122">
    <property type="entry name" value="RTK"/>
</dbReference>
<dbReference type="InterPro" id="IPR027417">
    <property type="entry name" value="P-loop_NTPase"/>
</dbReference>
<evidence type="ECO:0000256" key="9">
    <source>
        <dbReference type="ARBA" id="ARBA00023137"/>
    </source>
</evidence>
<evidence type="ECO:0000256" key="12">
    <source>
        <dbReference type="SAM" id="MobiDB-lite"/>
    </source>
</evidence>
<dbReference type="FunFam" id="1.10.510.10:FF:001512">
    <property type="entry name" value="Receptor tyrosine-protein kinase erbB-2"/>
    <property type="match status" value="1"/>
</dbReference>
<feature type="region of interest" description="Disordered" evidence="12">
    <location>
        <begin position="325"/>
        <end position="367"/>
    </location>
</feature>
<comment type="subcellular location">
    <subcellularLocation>
        <location evidence="2">Endomembrane system</location>
    </subcellularLocation>
    <subcellularLocation>
        <location evidence="1">Membrane</location>
        <topology evidence="1">Single-pass membrane protein</topology>
    </subcellularLocation>
</comment>
<dbReference type="SMART" id="SM00454">
    <property type="entry name" value="SAM"/>
    <property type="match status" value="1"/>
</dbReference>
<feature type="region of interest" description="Disordered" evidence="12">
    <location>
        <begin position="754"/>
        <end position="884"/>
    </location>
</feature>
<evidence type="ECO:0000256" key="8">
    <source>
        <dbReference type="ARBA" id="ARBA00023136"/>
    </source>
</evidence>
<dbReference type="CDD" id="cd09487">
    <property type="entry name" value="SAM_superfamily"/>
    <property type="match status" value="1"/>
</dbReference>
<dbReference type="KEGG" id="acan:ACA1_336150"/>
<dbReference type="OrthoDB" id="25766at2759"/>
<evidence type="ECO:0000259" key="13">
    <source>
        <dbReference type="PROSITE" id="PS50011"/>
    </source>
</evidence>
<dbReference type="Pfam" id="PF07647">
    <property type="entry name" value="SAM_2"/>
    <property type="match status" value="1"/>
</dbReference>
<dbReference type="InterPro" id="IPR020635">
    <property type="entry name" value="Tyr_kinase_cat_dom"/>
</dbReference>
<reference evidence="15 16" key="1">
    <citation type="journal article" date="2013" name="Genome Biol.">
        <title>Genome of Acanthamoeba castellanii highlights extensive lateral gene transfer and early evolution of tyrosine kinase signaling.</title>
        <authorList>
            <person name="Clarke M."/>
            <person name="Lohan A.J."/>
            <person name="Liu B."/>
            <person name="Lagkouvardos I."/>
            <person name="Roy S."/>
            <person name="Zafar N."/>
            <person name="Bertelli C."/>
            <person name="Schilde C."/>
            <person name="Kianianmomeni A."/>
            <person name="Burglin T.R."/>
            <person name="Frech C."/>
            <person name="Turcotte B."/>
            <person name="Kopec K.O."/>
            <person name="Synnott J.M."/>
            <person name="Choo C."/>
            <person name="Paponov I."/>
            <person name="Finkler A."/>
            <person name="Soon Heng Tan C."/>
            <person name="Hutchins A.P."/>
            <person name="Weinmeier T."/>
            <person name="Rattei T."/>
            <person name="Chu J.S."/>
            <person name="Gimenez G."/>
            <person name="Irimia M."/>
            <person name="Rigden D.J."/>
            <person name="Fitzpatrick D.A."/>
            <person name="Lorenzo-Morales J."/>
            <person name="Bateman A."/>
            <person name="Chiu C.H."/>
            <person name="Tang P."/>
            <person name="Hegemann P."/>
            <person name="Fromm H."/>
            <person name="Raoult D."/>
            <person name="Greub G."/>
            <person name="Miranda-Saavedra D."/>
            <person name="Chen N."/>
            <person name="Nash P."/>
            <person name="Ginger M.L."/>
            <person name="Horn M."/>
            <person name="Schaap P."/>
            <person name="Caler L."/>
            <person name="Loftus B."/>
        </authorList>
    </citation>
    <scope>NUCLEOTIDE SEQUENCE [LARGE SCALE GENOMIC DNA]</scope>
    <source>
        <strain evidence="15 16">Neff</strain>
    </source>
</reference>
<dbReference type="Gene3D" id="1.10.150.50">
    <property type="entry name" value="Transcription Factor, Ets-1"/>
    <property type="match status" value="1"/>
</dbReference>
<feature type="compositionally biased region" description="Basic and acidic residues" evidence="12">
    <location>
        <begin position="239"/>
        <end position="270"/>
    </location>
</feature>
<dbReference type="Gene3D" id="3.40.50.300">
    <property type="entry name" value="P-loop containing nucleotide triphosphate hydrolases"/>
    <property type="match status" value="1"/>
</dbReference>
<dbReference type="Gene3D" id="1.10.510.10">
    <property type="entry name" value="Transferase(Phosphotransferase) domain 1"/>
    <property type="match status" value="1"/>
</dbReference>
<dbReference type="SMART" id="SM00219">
    <property type="entry name" value="TyrKc"/>
    <property type="match status" value="1"/>
</dbReference>
<feature type="domain" description="SAM" evidence="14">
    <location>
        <begin position="412"/>
        <end position="476"/>
    </location>
</feature>
<dbReference type="InterPro" id="IPR017441">
    <property type="entry name" value="Protein_kinase_ATP_BS"/>
</dbReference>
<dbReference type="VEuPathDB" id="AmoebaDB:ACA1_336150"/>
<sequence length="1283" mass="140150">MERLRQAFICTNGTRLQTSGGAQASIRSSISSPSPSIPEAGGLVAISQRIRRPERFSFEVEGEQVTLVLDVCCSGVKRSDAVKSADALVLVYSITDRESFKALSGLRDDVLKARDDDGGPPLVLLGQDSHKEFGRKVKREEADSLAKKWNKAPRRKLNRTLPFRLFSSRQEETTTLGASAPLSSTSTTTSSPPGGGLGSPWSGSVSNPVTTHTSRTQQFTQADDPKAGRALRLSLRSKGSSDAKDSGKEARKKEKEKAAKEKGEKKEKGWLKQTQRRAKKKRSNSSNKKKSGADDAAKPVGRRKEDMRMLGQRQTMMKLSQRMESMSTIKRPQAPPRPPRHGIDGLGGAAGVPPSGAVEEEAPPHMQEAQSFADLAATSARTVIRGFSPEQAYGMLITTSGPAIDVIAEVASKEKAITDLLTEIGLLRYKENLLQAHDLRLSDLPLLKEWDLDRLGITLMGHKKKLLKAFHQSLNRIANGGEGDPLYWVMEPSELSLGKRLGGGNFGEVFVGKWRGMATVAIKQLREVDTSSLQEEAKIMSSVSVHPNVVTLYGVALSPGSAYLVTEFIPDGSLDSYLKSNINRIHSKVLLRMCRDVAAGMDHLHSHRIVHRDLATRNLLLKLRHGGEPVCDFGLSRTLEASEYYWATKSLMPIRWSSPEALKYRKFTPKSDVWSFGVVMWEIFSFGQVPYSALTNSEVMTWLDQGERLPRPNRCPEAVYRVMLKCWHLDPKRRPAFSELFSVLERILEADDAEASSASTSSPLSSTTSSPHQRPPLASASSMAAYGPGGGMLSTSGPVSTTAAGAAGDAEDESGEGSGSVDLAANMWGDSSRHASGVLGSPTTAAKNEHGSSRGRSGKSESGERTRSGRKASREDQQTTNGRVAMRELGGSMAEYGSGGGGGEADTWPAIVEREGSTIEQIMRDTTRMAAEAAPIVPEMELRFKEELARGDARACPCMIRVGAHVWCGAPGGRIDIYHAMTTQHVFTIMGHFNTRVLRLVLVGGLVWSCDENLIRIWDPLTFKQVCELTEHSGMGASAGLRKLQSSFESSAAARRGSQPSVPTTSGPATLSAVWTSDTSGKIIIWQPNQKQPTVMKEIVLREEPISCMCQVGNAVWLGAEKRIYCVDLNTHAMFNWTAHQRTVNDLHYENGLVWSSANDGKLKVWNGGETPQTVNLVWETDVEASVNCFARVVHPKYPTAVRLCAGAVFGTVTMWDAKTREKKQQVGQQKDVIKSMLWVEETLTLWTASFDHTIHLWQLTVPRSSSASSGAHYHHQRAASRP</sequence>
<dbReference type="SMR" id="L8H1R3"/>
<dbReference type="InterPro" id="IPR008266">
    <property type="entry name" value="Tyr_kinase_AS"/>
</dbReference>
<keyword evidence="7 11" id="KW-0067">ATP-binding</keyword>
<evidence type="ECO:0000256" key="6">
    <source>
        <dbReference type="ARBA" id="ARBA00022777"/>
    </source>
</evidence>
<evidence type="ECO:0000256" key="10">
    <source>
        <dbReference type="ARBA" id="ARBA00051243"/>
    </source>
</evidence>
<evidence type="ECO:0000256" key="3">
    <source>
        <dbReference type="ARBA" id="ARBA00008171"/>
    </source>
</evidence>
<feature type="compositionally biased region" description="Basic and acidic residues" evidence="12">
    <location>
        <begin position="847"/>
        <end position="877"/>
    </location>
</feature>
<dbReference type="InterPro" id="IPR000719">
    <property type="entry name" value="Prot_kinase_dom"/>
</dbReference>
<dbReference type="InterPro" id="IPR056454">
    <property type="entry name" value="Beta-prop_IP5PC_F"/>
</dbReference>
<dbReference type="STRING" id="1257118.L8H1R3"/>
<dbReference type="PROSITE" id="PS50011">
    <property type="entry name" value="PROTEIN_KINASE_DOM"/>
    <property type="match status" value="1"/>
</dbReference>
<feature type="binding site" evidence="11">
    <location>
        <position position="523"/>
    </location>
    <ligand>
        <name>ATP</name>
        <dbReference type="ChEBI" id="CHEBI:30616"/>
    </ligand>
</feature>
<evidence type="ECO:0000256" key="2">
    <source>
        <dbReference type="ARBA" id="ARBA00004308"/>
    </source>
</evidence>
<dbReference type="PROSITE" id="PS00107">
    <property type="entry name" value="PROTEIN_KINASE_ATP"/>
    <property type="match status" value="1"/>
</dbReference>
<name>L8H1R3_ACACF</name>
<dbReference type="RefSeq" id="XP_004341213.1">
    <property type="nucleotide sequence ID" value="XM_004341165.1"/>
</dbReference>
<dbReference type="Proteomes" id="UP000011083">
    <property type="component" value="Unassembled WGS sequence"/>
</dbReference>
<dbReference type="GO" id="GO:0043235">
    <property type="term" value="C:receptor complex"/>
    <property type="evidence" value="ECO:0007669"/>
    <property type="project" value="TreeGrafter"/>
</dbReference>
<feature type="region of interest" description="Disordered" evidence="12">
    <location>
        <begin position="168"/>
        <end position="313"/>
    </location>
</feature>
<dbReference type="GO" id="GO:0004714">
    <property type="term" value="F:transmembrane receptor protein tyrosine kinase activity"/>
    <property type="evidence" value="ECO:0007669"/>
    <property type="project" value="UniProtKB-EC"/>
</dbReference>
<organism evidence="15 16">
    <name type="scientific">Acanthamoeba castellanii (strain ATCC 30010 / Neff)</name>
    <dbReference type="NCBI Taxonomy" id="1257118"/>
    <lineage>
        <taxon>Eukaryota</taxon>
        <taxon>Amoebozoa</taxon>
        <taxon>Discosea</taxon>
        <taxon>Longamoebia</taxon>
        <taxon>Centramoebida</taxon>
        <taxon>Acanthamoebidae</taxon>
        <taxon>Acanthamoeba</taxon>
    </lineage>
</organism>
<comment type="similarity">
    <text evidence="3">Belongs to the protein kinase superfamily. TKL Ser/Thr protein kinase family. ROCO subfamily.</text>
</comment>
<evidence type="ECO:0000256" key="5">
    <source>
        <dbReference type="ARBA" id="ARBA00022741"/>
    </source>
</evidence>
<feature type="compositionally biased region" description="Low complexity" evidence="12">
    <location>
        <begin position="755"/>
        <end position="771"/>
    </location>
</feature>
<keyword evidence="5 11" id="KW-0547">Nucleotide-binding</keyword>
<dbReference type="InterPro" id="IPR013761">
    <property type="entry name" value="SAM/pointed_sf"/>
</dbReference>
<dbReference type="GO" id="GO:0012505">
    <property type="term" value="C:endomembrane system"/>
    <property type="evidence" value="ECO:0007669"/>
    <property type="project" value="UniProtKB-SubCell"/>
</dbReference>
<feature type="compositionally biased region" description="Low complexity" evidence="12">
    <location>
        <begin position="173"/>
        <end position="192"/>
    </location>
</feature>
<keyword evidence="9" id="KW-0829">Tyrosine-protein kinase</keyword>
<evidence type="ECO:0000313" key="15">
    <source>
        <dbReference type="EMBL" id="ELR19142.1"/>
    </source>
</evidence>
<dbReference type="PROSITE" id="PS50105">
    <property type="entry name" value="SAM_DOMAIN"/>
    <property type="match status" value="1"/>
</dbReference>
<dbReference type="GeneID" id="14919947"/>
<dbReference type="CDD" id="cd00192">
    <property type="entry name" value="PTKc"/>
    <property type="match status" value="1"/>
</dbReference>
<feature type="compositionally biased region" description="Basic and acidic residues" evidence="12">
    <location>
        <begin position="291"/>
        <end position="308"/>
    </location>
</feature>
<keyword evidence="8" id="KW-0472">Membrane</keyword>
<comment type="catalytic activity">
    <reaction evidence="10">
        <text>L-tyrosyl-[protein] + ATP = O-phospho-L-tyrosyl-[protein] + ADP + H(+)</text>
        <dbReference type="Rhea" id="RHEA:10596"/>
        <dbReference type="Rhea" id="RHEA-COMP:10136"/>
        <dbReference type="Rhea" id="RHEA-COMP:20101"/>
        <dbReference type="ChEBI" id="CHEBI:15378"/>
        <dbReference type="ChEBI" id="CHEBI:30616"/>
        <dbReference type="ChEBI" id="CHEBI:46858"/>
        <dbReference type="ChEBI" id="CHEBI:61978"/>
        <dbReference type="ChEBI" id="CHEBI:456216"/>
        <dbReference type="EC" id="2.7.10.1"/>
    </reaction>
</comment>
<keyword evidence="6 15" id="KW-0418">Kinase</keyword>
<dbReference type="GO" id="GO:0003924">
    <property type="term" value="F:GTPase activity"/>
    <property type="evidence" value="ECO:0007669"/>
    <property type="project" value="InterPro"/>
</dbReference>
<evidence type="ECO:0000256" key="1">
    <source>
        <dbReference type="ARBA" id="ARBA00004167"/>
    </source>
</evidence>
<evidence type="ECO:0000256" key="11">
    <source>
        <dbReference type="PROSITE-ProRule" id="PRU10141"/>
    </source>
</evidence>
<feature type="compositionally biased region" description="Polar residues" evidence="12">
    <location>
        <begin position="793"/>
        <end position="802"/>
    </location>
</feature>
<gene>
    <name evidence="15" type="ORF">ACA1_336150</name>
</gene>
<dbReference type="SUPFAM" id="SSF56112">
    <property type="entry name" value="Protein kinase-like (PK-like)"/>
    <property type="match status" value="1"/>
</dbReference>
<dbReference type="PANTHER" id="PTHR24416">
    <property type="entry name" value="TYROSINE-PROTEIN KINASE RECEPTOR"/>
    <property type="match status" value="1"/>
</dbReference>
<dbReference type="GO" id="GO:0005886">
    <property type="term" value="C:plasma membrane"/>
    <property type="evidence" value="ECO:0007669"/>
    <property type="project" value="TreeGrafter"/>
</dbReference>
<dbReference type="InterPro" id="IPR011047">
    <property type="entry name" value="Quinoprotein_ADH-like_sf"/>
</dbReference>
<evidence type="ECO:0000256" key="4">
    <source>
        <dbReference type="ARBA" id="ARBA00022679"/>
    </source>
</evidence>
<dbReference type="InterPro" id="IPR001245">
    <property type="entry name" value="Ser-Thr/Tyr_kinase_cat_dom"/>
</dbReference>
<dbReference type="InterPro" id="IPR001806">
    <property type="entry name" value="Small_GTPase"/>
</dbReference>
<dbReference type="SUPFAM" id="SSF47769">
    <property type="entry name" value="SAM/Pointed domain"/>
    <property type="match status" value="1"/>
</dbReference>
<dbReference type="InterPro" id="IPR015943">
    <property type="entry name" value="WD40/YVTN_repeat-like_dom_sf"/>
</dbReference>
<dbReference type="EMBL" id="KB007936">
    <property type="protein sequence ID" value="ELR19142.1"/>
    <property type="molecule type" value="Genomic_DNA"/>
</dbReference>
<dbReference type="GO" id="GO:0005524">
    <property type="term" value="F:ATP binding"/>
    <property type="evidence" value="ECO:0007669"/>
    <property type="project" value="UniProtKB-UniRule"/>
</dbReference>
<dbReference type="SMART" id="SM00320">
    <property type="entry name" value="WD40"/>
    <property type="match status" value="4"/>
</dbReference>
<dbReference type="InterPro" id="IPR001680">
    <property type="entry name" value="WD40_rpt"/>
</dbReference>
<feature type="compositionally biased region" description="Basic residues" evidence="12">
    <location>
        <begin position="274"/>
        <end position="290"/>
    </location>
</feature>
<proteinExistence type="inferred from homology"/>
<dbReference type="PRINTS" id="PR00109">
    <property type="entry name" value="TYRKINASE"/>
</dbReference>
<dbReference type="Pfam" id="PF07714">
    <property type="entry name" value="PK_Tyr_Ser-Thr"/>
    <property type="match status" value="1"/>
</dbReference>
<dbReference type="InterPro" id="IPR001660">
    <property type="entry name" value="SAM"/>
</dbReference>
<dbReference type="InterPro" id="IPR011009">
    <property type="entry name" value="Kinase-like_dom_sf"/>
</dbReference>
<accession>L8H1R3</accession>
<dbReference type="SUPFAM" id="SSF52540">
    <property type="entry name" value="P-loop containing nucleoside triphosphate hydrolases"/>
    <property type="match status" value="1"/>
</dbReference>
<dbReference type="PANTHER" id="PTHR24416:SF631">
    <property type="entry name" value="SERINE_THREONINE_TYROSINE KINASE 1"/>
    <property type="match status" value="1"/>
</dbReference>
<dbReference type="SUPFAM" id="SSF50998">
    <property type="entry name" value="Quinoprotein alcohol dehydrogenase-like"/>
    <property type="match status" value="1"/>
</dbReference>
<dbReference type="PROSITE" id="PS51421">
    <property type="entry name" value="RAS"/>
    <property type="match status" value="1"/>
</dbReference>
<dbReference type="GO" id="GO:0005525">
    <property type="term" value="F:GTP binding"/>
    <property type="evidence" value="ECO:0007669"/>
    <property type="project" value="InterPro"/>
</dbReference>
<dbReference type="Pfam" id="PF00071">
    <property type="entry name" value="Ras"/>
    <property type="match status" value="1"/>
</dbReference>
<dbReference type="GO" id="GO:0050793">
    <property type="term" value="P:regulation of developmental process"/>
    <property type="evidence" value="ECO:0007669"/>
    <property type="project" value="UniProtKB-ARBA"/>
</dbReference>